<dbReference type="EMBL" id="CM016762">
    <property type="protein sequence ID" value="TMS36737.1"/>
    <property type="molecule type" value="Genomic_DNA"/>
</dbReference>
<name>A0A4U8UX61_STECR</name>
<protein>
    <submittedName>
        <fullName evidence="1">Uncharacterized protein</fullName>
    </submittedName>
</protein>
<evidence type="ECO:0000313" key="1">
    <source>
        <dbReference type="EMBL" id="TMS36737.1"/>
    </source>
</evidence>
<evidence type="ECO:0000313" key="2">
    <source>
        <dbReference type="Proteomes" id="UP000298663"/>
    </source>
</evidence>
<sequence length="82" mass="9577">MPTLHPNVQKWMVWDSLEAEHPPHEETMKSRRICVNIRPKGSDHIRKVPESKLVNKAAAPKRFRRFLCGLPTRIFLPKHVST</sequence>
<gene>
    <name evidence="1" type="ORF">L596_003829</name>
</gene>
<dbReference type="EMBL" id="AZBU02000001">
    <property type="protein sequence ID" value="TMS36737.1"/>
    <property type="molecule type" value="Genomic_DNA"/>
</dbReference>
<proteinExistence type="predicted"/>
<reference evidence="1 2" key="1">
    <citation type="journal article" date="2015" name="Genome Biol.">
        <title>Comparative genomics of Steinernema reveals deeply conserved gene regulatory networks.</title>
        <authorList>
            <person name="Dillman A.R."/>
            <person name="Macchietto M."/>
            <person name="Porter C.F."/>
            <person name="Rogers A."/>
            <person name="Williams B."/>
            <person name="Antoshechkin I."/>
            <person name="Lee M.M."/>
            <person name="Goodwin Z."/>
            <person name="Lu X."/>
            <person name="Lewis E.E."/>
            <person name="Goodrich-Blair H."/>
            <person name="Stock S.P."/>
            <person name="Adams B.J."/>
            <person name="Sternberg P.W."/>
            <person name="Mortazavi A."/>
        </authorList>
    </citation>
    <scope>NUCLEOTIDE SEQUENCE [LARGE SCALE GENOMIC DNA]</scope>
    <source>
        <strain evidence="1 2">ALL</strain>
    </source>
</reference>
<comment type="caution">
    <text evidence="1">The sequence shown here is derived from an EMBL/GenBank/DDBJ whole genome shotgun (WGS) entry which is preliminary data.</text>
</comment>
<dbReference type="AlphaFoldDB" id="A0A4U8UX61"/>
<accession>A0A4U8UX61</accession>
<dbReference type="Proteomes" id="UP000298663">
    <property type="component" value="Chromosome X"/>
</dbReference>
<keyword evidence="2" id="KW-1185">Reference proteome</keyword>
<organism evidence="1 2">
    <name type="scientific">Steinernema carpocapsae</name>
    <name type="common">Entomopathogenic nematode</name>
    <dbReference type="NCBI Taxonomy" id="34508"/>
    <lineage>
        <taxon>Eukaryota</taxon>
        <taxon>Metazoa</taxon>
        <taxon>Ecdysozoa</taxon>
        <taxon>Nematoda</taxon>
        <taxon>Chromadorea</taxon>
        <taxon>Rhabditida</taxon>
        <taxon>Tylenchina</taxon>
        <taxon>Panagrolaimomorpha</taxon>
        <taxon>Strongyloidoidea</taxon>
        <taxon>Steinernematidae</taxon>
        <taxon>Steinernema</taxon>
    </lineage>
</organism>
<reference evidence="1 2" key="2">
    <citation type="journal article" date="2019" name="G3 (Bethesda)">
        <title>Hybrid Assembly of the Genome of the Entomopathogenic Nematode Steinernema carpocapsae Identifies the X-Chromosome.</title>
        <authorList>
            <person name="Serra L."/>
            <person name="Macchietto M."/>
            <person name="Macias-Munoz A."/>
            <person name="McGill C.J."/>
            <person name="Rodriguez I.M."/>
            <person name="Rodriguez B."/>
            <person name="Murad R."/>
            <person name="Mortazavi A."/>
        </authorList>
    </citation>
    <scope>NUCLEOTIDE SEQUENCE [LARGE SCALE GENOMIC DNA]</scope>
    <source>
        <strain evidence="1 2">ALL</strain>
    </source>
</reference>